<comment type="catalytic activity">
    <reaction evidence="9">
        <text>L-valine + 2-oxoglutarate = 3-methyl-2-oxobutanoate + L-glutamate</text>
        <dbReference type="Rhea" id="RHEA:24813"/>
        <dbReference type="ChEBI" id="CHEBI:11851"/>
        <dbReference type="ChEBI" id="CHEBI:16810"/>
        <dbReference type="ChEBI" id="CHEBI:29985"/>
        <dbReference type="ChEBI" id="CHEBI:57762"/>
        <dbReference type="EC" id="2.6.1.42"/>
    </reaction>
</comment>
<comment type="caution">
    <text evidence="12">The sequence shown here is derived from an EMBL/GenBank/DDBJ whole genome shotgun (WGS) entry which is preliminary data.</text>
</comment>
<evidence type="ECO:0000256" key="7">
    <source>
        <dbReference type="ARBA" id="ARBA00014472"/>
    </source>
</evidence>
<evidence type="ECO:0000256" key="10">
    <source>
        <dbReference type="ARBA" id="ARBA00048798"/>
    </source>
</evidence>
<keyword evidence="13" id="KW-1185">Reference proteome</keyword>
<evidence type="ECO:0000313" key="12">
    <source>
        <dbReference type="EMBL" id="MCP8938172.1"/>
    </source>
</evidence>
<dbReference type="PANTHER" id="PTHR42743:SF11">
    <property type="entry name" value="AMINODEOXYCHORISMATE LYASE"/>
    <property type="match status" value="1"/>
</dbReference>
<comment type="catalytic activity">
    <reaction evidence="11">
        <text>L-leucine + 2-oxoglutarate = 4-methyl-2-oxopentanoate + L-glutamate</text>
        <dbReference type="Rhea" id="RHEA:18321"/>
        <dbReference type="ChEBI" id="CHEBI:16810"/>
        <dbReference type="ChEBI" id="CHEBI:17865"/>
        <dbReference type="ChEBI" id="CHEBI:29985"/>
        <dbReference type="ChEBI" id="CHEBI:57427"/>
        <dbReference type="EC" id="2.6.1.42"/>
    </reaction>
</comment>
<comment type="similarity">
    <text evidence="5">Belongs to the class-IV pyridoxal-phosphate-dependent aminotransferase family.</text>
</comment>
<keyword evidence="8" id="KW-0100">Branched-chain amino acid biosynthesis</keyword>
<dbReference type="RefSeq" id="WP_254739842.1">
    <property type="nucleotide sequence ID" value="NZ_JANCLU010000005.1"/>
</dbReference>
<dbReference type="InterPro" id="IPR036038">
    <property type="entry name" value="Aminotransferase-like"/>
</dbReference>
<dbReference type="NCBIfam" id="NF005209">
    <property type="entry name" value="PRK06680.1"/>
    <property type="match status" value="1"/>
</dbReference>
<evidence type="ECO:0000313" key="13">
    <source>
        <dbReference type="Proteomes" id="UP001205890"/>
    </source>
</evidence>
<dbReference type="EMBL" id="JANCLU010000005">
    <property type="protein sequence ID" value="MCP8938172.1"/>
    <property type="molecule type" value="Genomic_DNA"/>
</dbReference>
<evidence type="ECO:0000256" key="3">
    <source>
        <dbReference type="ARBA" id="ARBA00004931"/>
    </source>
</evidence>
<dbReference type="Gene3D" id="3.30.470.10">
    <property type="match status" value="1"/>
</dbReference>
<gene>
    <name evidence="12" type="ORF">NK718_06570</name>
</gene>
<dbReference type="SUPFAM" id="SSF56752">
    <property type="entry name" value="D-aminoacid aminotransferase-like PLP-dependent enzymes"/>
    <property type="match status" value="1"/>
</dbReference>
<dbReference type="InterPro" id="IPR001544">
    <property type="entry name" value="Aminotrans_IV"/>
</dbReference>
<comment type="pathway">
    <text evidence="4">Amino-acid biosynthesis; L-leucine biosynthesis; L-leucine from 3-methyl-2-oxobutanoate: step 4/4.</text>
</comment>
<protein>
    <recommendedName>
        <fullName evidence="7">Probable branched-chain-amino-acid aminotransferase</fullName>
        <ecNumber evidence="6">2.6.1.42</ecNumber>
    </recommendedName>
</protein>
<dbReference type="PANTHER" id="PTHR42743">
    <property type="entry name" value="AMINO-ACID AMINOTRANSFERASE"/>
    <property type="match status" value="1"/>
</dbReference>
<organism evidence="12 13">
    <name type="scientific">Alsobacter ponti</name>
    <dbReference type="NCBI Taxonomy" id="2962936"/>
    <lineage>
        <taxon>Bacteria</taxon>
        <taxon>Pseudomonadati</taxon>
        <taxon>Pseudomonadota</taxon>
        <taxon>Alphaproteobacteria</taxon>
        <taxon>Hyphomicrobiales</taxon>
        <taxon>Alsobacteraceae</taxon>
        <taxon>Alsobacter</taxon>
    </lineage>
</organism>
<keyword evidence="8" id="KW-0028">Amino-acid biosynthesis</keyword>
<comment type="pathway">
    <text evidence="2">Amino-acid biosynthesis; L-isoleucine biosynthesis; L-isoleucine from 2-oxobutanoate: step 4/4.</text>
</comment>
<evidence type="ECO:0000256" key="2">
    <source>
        <dbReference type="ARBA" id="ARBA00004824"/>
    </source>
</evidence>
<comment type="pathway">
    <text evidence="3">Amino-acid biosynthesis; L-valine biosynthesis; L-valine from pyruvate: step 4/4.</text>
</comment>
<dbReference type="EC" id="2.6.1.42" evidence="6"/>
<evidence type="ECO:0000256" key="1">
    <source>
        <dbReference type="ARBA" id="ARBA00003109"/>
    </source>
</evidence>
<evidence type="ECO:0000256" key="6">
    <source>
        <dbReference type="ARBA" id="ARBA00013053"/>
    </source>
</evidence>
<evidence type="ECO:0000256" key="5">
    <source>
        <dbReference type="ARBA" id="ARBA00009320"/>
    </source>
</evidence>
<dbReference type="Proteomes" id="UP001205890">
    <property type="component" value="Unassembled WGS sequence"/>
</dbReference>
<reference evidence="12 13" key="1">
    <citation type="submission" date="2022-07" db="EMBL/GenBank/DDBJ databases">
        <authorList>
            <person name="Li W.-J."/>
            <person name="Deng Q.-Q."/>
        </authorList>
    </citation>
    <scope>NUCLEOTIDE SEQUENCE [LARGE SCALE GENOMIC DNA]</scope>
    <source>
        <strain evidence="12 13">SYSU M60028</strain>
    </source>
</reference>
<dbReference type="Gene3D" id="3.20.10.10">
    <property type="entry name" value="D-amino Acid Aminotransferase, subunit A, domain 2"/>
    <property type="match status" value="1"/>
</dbReference>
<accession>A0ABT1L9K7</accession>
<evidence type="ECO:0000256" key="8">
    <source>
        <dbReference type="ARBA" id="ARBA00023304"/>
    </source>
</evidence>
<comment type="catalytic activity">
    <reaction evidence="10">
        <text>L-isoleucine + 2-oxoglutarate = (S)-3-methyl-2-oxopentanoate + L-glutamate</text>
        <dbReference type="Rhea" id="RHEA:24801"/>
        <dbReference type="ChEBI" id="CHEBI:16810"/>
        <dbReference type="ChEBI" id="CHEBI:29985"/>
        <dbReference type="ChEBI" id="CHEBI:35146"/>
        <dbReference type="ChEBI" id="CHEBI:58045"/>
        <dbReference type="EC" id="2.6.1.42"/>
    </reaction>
</comment>
<name>A0ABT1L9K7_9HYPH</name>
<proteinExistence type="inferred from homology"/>
<sequence length="292" mass="32106">MSRIAYVNGRYVPHRDAMVHVEDRGYQFADGVYEVCEVHEGRLVDETRHLDRLDRSLRELRIASPMGRAQLTTVMRETVARNRVRNGLVYVQVTRGVARRDHPFPDPAPRPALVVTAKWTDRSGLDKLAARGIGVITVPENRWARPDIKSIGLLPNVLVKQQAREAGAREAWYVDRDGMVTEGGSSNAWIVTTDGRIVTRRADNAILKGVTRAGVIDLLGRRNLQLEERAFTVAEAKAASEAFITSASNLVVPVVTIDGEKVGDGTPGPVALSLRAGLHEVTEMSRPVIHGG</sequence>
<evidence type="ECO:0000256" key="11">
    <source>
        <dbReference type="ARBA" id="ARBA00049229"/>
    </source>
</evidence>
<dbReference type="InterPro" id="IPR043131">
    <property type="entry name" value="BCAT-like_N"/>
</dbReference>
<evidence type="ECO:0000256" key="4">
    <source>
        <dbReference type="ARBA" id="ARBA00005072"/>
    </source>
</evidence>
<dbReference type="Pfam" id="PF01063">
    <property type="entry name" value="Aminotran_4"/>
    <property type="match status" value="1"/>
</dbReference>
<comment type="function">
    <text evidence="1">Acts on leucine, isoleucine and valine.</text>
</comment>
<dbReference type="CDD" id="cd01558">
    <property type="entry name" value="D-AAT_like"/>
    <property type="match status" value="1"/>
</dbReference>
<dbReference type="InterPro" id="IPR050571">
    <property type="entry name" value="Class-IV_PLP-Dep_Aminotrnsfr"/>
</dbReference>
<evidence type="ECO:0000256" key="9">
    <source>
        <dbReference type="ARBA" id="ARBA00048212"/>
    </source>
</evidence>
<dbReference type="InterPro" id="IPR043132">
    <property type="entry name" value="BCAT-like_C"/>
</dbReference>